<feature type="domain" description="DUF305" evidence="2">
    <location>
        <begin position="53"/>
        <end position="198"/>
    </location>
</feature>
<dbReference type="Gene3D" id="1.20.1260.10">
    <property type="match status" value="1"/>
</dbReference>
<feature type="chain" id="PRO_5041667045" evidence="1">
    <location>
        <begin position="30"/>
        <end position="212"/>
    </location>
</feature>
<evidence type="ECO:0000313" key="4">
    <source>
        <dbReference type="Proteomes" id="UP000265719"/>
    </source>
</evidence>
<evidence type="ECO:0000313" key="3">
    <source>
        <dbReference type="EMBL" id="UOE21895.1"/>
    </source>
</evidence>
<dbReference type="PROSITE" id="PS51257">
    <property type="entry name" value="PROKAR_LIPOPROTEIN"/>
    <property type="match status" value="1"/>
</dbReference>
<dbReference type="KEGG" id="thao:NI17_006525"/>
<dbReference type="AlphaFoldDB" id="A0AA97M6A2"/>
<keyword evidence="4" id="KW-1185">Reference proteome</keyword>
<keyword evidence="1" id="KW-0732">Signal</keyword>
<reference evidence="3" key="1">
    <citation type="submission" date="2020-10" db="EMBL/GenBank/DDBJ databases">
        <title>De novo genome project of the cellulose decomposer Thermobifida halotolerans type strain.</title>
        <authorList>
            <person name="Nagy I."/>
            <person name="Horvath B."/>
            <person name="Kukolya J."/>
            <person name="Nagy I."/>
            <person name="Orsini M."/>
        </authorList>
    </citation>
    <scope>NUCLEOTIDE SEQUENCE</scope>
    <source>
        <strain evidence="3">DSM 44931</strain>
    </source>
</reference>
<evidence type="ECO:0000256" key="1">
    <source>
        <dbReference type="SAM" id="SignalP"/>
    </source>
</evidence>
<organism evidence="3 4">
    <name type="scientific">Thermobifida halotolerans</name>
    <dbReference type="NCBI Taxonomy" id="483545"/>
    <lineage>
        <taxon>Bacteria</taxon>
        <taxon>Bacillati</taxon>
        <taxon>Actinomycetota</taxon>
        <taxon>Actinomycetes</taxon>
        <taxon>Streptosporangiales</taxon>
        <taxon>Nocardiopsidaceae</taxon>
        <taxon>Thermobifida</taxon>
    </lineage>
</organism>
<proteinExistence type="predicted"/>
<dbReference type="Proteomes" id="UP000265719">
    <property type="component" value="Chromosome"/>
</dbReference>
<dbReference type="InterPro" id="IPR005183">
    <property type="entry name" value="DUF305_CopM-like"/>
</dbReference>
<name>A0AA97M6A2_9ACTN</name>
<evidence type="ECO:0000259" key="2">
    <source>
        <dbReference type="Pfam" id="PF03713"/>
    </source>
</evidence>
<sequence>MTMTTRVRASLLAPAAVAAALLLSACTTGQETDAAAVPQTSEQATEAEFNSADVMFAQMMIPHHRQAVEMARLAEDRAGADVKELAARIEAAQDPEIEQMNALLESWGQQSVNGMDDMPHMDHGMPGMMTDEQMAELENLEGDAFDTMFLEMMVAHHEGAVEMAEQELADGVNPEARQLAQAITDAQEAEIEQMNALLGDGSARSGTGHGGH</sequence>
<dbReference type="EMBL" id="CP063196">
    <property type="protein sequence ID" value="UOE21895.1"/>
    <property type="molecule type" value="Genomic_DNA"/>
</dbReference>
<dbReference type="PANTHER" id="PTHR36933:SF1">
    <property type="entry name" value="SLL0788 PROTEIN"/>
    <property type="match status" value="1"/>
</dbReference>
<feature type="signal peptide" evidence="1">
    <location>
        <begin position="1"/>
        <end position="29"/>
    </location>
</feature>
<dbReference type="PANTHER" id="PTHR36933">
    <property type="entry name" value="SLL0788 PROTEIN"/>
    <property type="match status" value="1"/>
</dbReference>
<dbReference type="InterPro" id="IPR012347">
    <property type="entry name" value="Ferritin-like"/>
</dbReference>
<accession>A0AA97M6A2</accession>
<dbReference type="Pfam" id="PF03713">
    <property type="entry name" value="DUF305"/>
    <property type="match status" value="1"/>
</dbReference>
<protein>
    <submittedName>
        <fullName evidence="3">DUF305 domain-containing protein</fullName>
    </submittedName>
</protein>
<gene>
    <name evidence="3" type="ORF">NI17_006525</name>
</gene>